<proteinExistence type="inferred from homology"/>
<sequence length="153" mass="16525">MGSMDAEGKKHHPQSGLDYLRELLKDWHGSAMAETMNMRLIAVDDGSATFEAFPSPKYYNPQMRLHGGYAATLIDSATGCAVQTKLPAGIGYGTIELKVNYVGKIDASVKRLICTGTVIHAGRTMLTADAKLTDDNGKLYAHGSGTFLVYPKK</sequence>
<comment type="similarity">
    <text evidence="1">Belongs to the thioesterase PaaI family.</text>
</comment>
<evidence type="ECO:0000313" key="4">
    <source>
        <dbReference type="EMBL" id="PZF76992.1"/>
    </source>
</evidence>
<reference evidence="5" key="1">
    <citation type="submission" date="2018-06" db="EMBL/GenBank/DDBJ databases">
        <title>Aestuariibacter litoralis strain KCTC 52945T.</title>
        <authorList>
            <person name="Li X."/>
            <person name="Salam N."/>
            <person name="Li J.-L."/>
            <person name="Chen Y.-M."/>
            <person name="Yang Z.-W."/>
            <person name="Zhang L.-Y."/>
            <person name="Han M.-X."/>
            <person name="Xiao M."/>
            <person name="Li W.-J."/>
        </authorList>
    </citation>
    <scope>NUCLEOTIDE SEQUENCE [LARGE SCALE GENOMIC DNA]</scope>
    <source>
        <strain evidence="5">KCTC 52945</strain>
    </source>
</reference>
<feature type="domain" description="Thioesterase" evidence="3">
    <location>
        <begin position="65"/>
        <end position="139"/>
    </location>
</feature>
<dbReference type="PANTHER" id="PTHR21660">
    <property type="entry name" value="THIOESTERASE SUPERFAMILY MEMBER-RELATED"/>
    <property type="match status" value="1"/>
</dbReference>
<dbReference type="Pfam" id="PF03061">
    <property type="entry name" value="4HBT"/>
    <property type="match status" value="1"/>
</dbReference>
<dbReference type="InterPro" id="IPR003736">
    <property type="entry name" value="PAAI_dom"/>
</dbReference>
<dbReference type="GO" id="GO:0047617">
    <property type="term" value="F:fatty acyl-CoA hydrolase activity"/>
    <property type="evidence" value="ECO:0007669"/>
    <property type="project" value="InterPro"/>
</dbReference>
<dbReference type="CDD" id="cd03443">
    <property type="entry name" value="PaaI_thioesterase"/>
    <property type="match status" value="1"/>
</dbReference>
<protein>
    <submittedName>
        <fullName evidence="4">Thioesterase</fullName>
    </submittedName>
</protein>
<dbReference type="SUPFAM" id="SSF54637">
    <property type="entry name" value="Thioesterase/thiol ester dehydrase-isomerase"/>
    <property type="match status" value="1"/>
</dbReference>
<name>A0A2W2ATI5_9HYPH</name>
<dbReference type="Gene3D" id="3.10.129.10">
    <property type="entry name" value="Hotdog Thioesterase"/>
    <property type="match status" value="1"/>
</dbReference>
<dbReference type="InterPro" id="IPR039298">
    <property type="entry name" value="ACOT13"/>
</dbReference>
<keyword evidence="5" id="KW-1185">Reference proteome</keyword>
<evidence type="ECO:0000259" key="3">
    <source>
        <dbReference type="Pfam" id="PF03061"/>
    </source>
</evidence>
<dbReference type="RefSeq" id="WP_111198569.1">
    <property type="nucleotide sequence ID" value="NZ_QKVK01000004.1"/>
</dbReference>
<dbReference type="Proteomes" id="UP000248795">
    <property type="component" value="Unassembled WGS sequence"/>
</dbReference>
<keyword evidence="2" id="KW-0378">Hydrolase</keyword>
<accession>A0A2W2ATI5</accession>
<dbReference type="NCBIfam" id="TIGR00369">
    <property type="entry name" value="unchar_dom_1"/>
    <property type="match status" value="1"/>
</dbReference>
<organism evidence="4 5">
    <name type="scientific">Aestuariivirga litoralis</name>
    <dbReference type="NCBI Taxonomy" id="2650924"/>
    <lineage>
        <taxon>Bacteria</taxon>
        <taxon>Pseudomonadati</taxon>
        <taxon>Pseudomonadota</taxon>
        <taxon>Alphaproteobacteria</taxon>
        <taxon>Hyphomicrobiales</taxon>
        <taxon>Aestuariivirgaceae</taxon>
        <taxon>Aestuariivirga</taxon>
    </lineage>
</organism>
<evidence type="ECO:0000313" key="5">
    <source>
        <dbReference type="Proteomes" id="UP000248795"/>
    </source>
</evidence>
<comment type="caution">
    <text evidence="4">The sequence shown here is derived from an EMBL/GenBank/DDBJ whole genome shotgun (WGS) entry which is preliminary data.</text>
</comment>
<evidence type="ECO:0000256" key="2">
    <source>
        <dbReference type="ARBA" id="ARBA00022801"/>
    </source>
</evidence>
<gene>
    <name evidence="4" type="ORF">DK847_11135</name>
</gene>
<evidence type="ECO:0000256" key="1">
    <source>
        <dbReference type="ARBA" id="ARBA00008324"/>
    </source>
</evidence>
<dbReference type="InterPro" id="IPR029069">
    <property type="entry name" value="HotDog_dom_sf"/>
</dbReference>
<dbReference type="InterPro" id="IPR006683">
    <property type="entry name" value="Thioestr_dom"/>
</dbReference>
<dbReference type="PANTHER" id="PTHR21660:SF1">
    <property type="entry name" value="ACYL-COENZYME A THIOESTERASE 13"/>
    <property type="match status" value="1"/>
</dbReference>
<dbReference type="EMBL" id="QKVK01000004">
    <property type="protein sequence ID" value="PZF76992.1"/>
    <property type="molecule type" value="Genomic_DNA"/>
</dbReference>
<dbReference type="AlphaFoldDB" id="A0A2W2ATI5"/>